<proteinExistence type="predicted"/>
<evidence type="ECO:0000313" key="3">
    <source>
        <dbReference type="Proteomes" id="UP000594749"/>
    </source>
</evidence>
<reference evidence="2 3" key="1">
    <citation type="submission" date="2020-10" db="EMBL/GenBank/DDBJ databases">
        <title>Campylobacter and Helicobacter PacBio genomes.</title>
        <authorList>
            <person name="Lane C."/>
        </authorList>
    </citation>
    <scope>NUCLEOTIDE SEQUENCE [LARGE SCALE GENOMIC DNA]</scope>
    <source>
        <strain evidence="2 3">2016D-0077</strain>
    </source>
</reference>
<accession>A0A7M1LI24</accession>
<sequence>MKNLFKVAILSWLLLTPNFAKDPAQLSFEGLYSSWGVLGLEMSKQVLDNVGKEVKITGFMAPPLKADAKFFVLTQYPMALCPFCSSDADWPPDIIVVFLKKRQSFVQFNAPIEVTGTLEVGSQTDKETGFVSLMRIVDAKFKRK</sequence>
<evidence type="ECO:0000256" key="1">
    <source>
        <dbReference type="SAM" id="SignalP"/>
    </source>
</evidence>
<keyword evidence="1" id="KW-0732">Signal</keyword>
<dbReference type="OrthoDB" id="2583024at2"/>
<dbReference type="AlphaFoldDB" id="A0A7M1LI24"/>
<evidence type="ECO:0000313" key="2">
    <source>
        <dbReference type="EMBL" id="QOQ88090.1"/>
    </source>
</evidence>
<protein>
    <recommendedName>
        <fullName evidence="4">DUF3299 domain-containing protein</fullName>
    </recommendedName>
</protein>
<organism evidence="2 3">
    <name type="scientific">Campylobacter corcagiensis</name>
    <dbReference type="NCBI Taxonomy" id="1448857"/>
    <lineage>
        <taxon>Bacteria</taxon>
        <taxon>Pseudomonadati</taxon>
        <taxon>Campylobacterota</taxon>
        <taxon>Epsilonproteobacteria</taxon>
        <taxon>Campylobacterales</taxon>
        <taxon>Campylobacteraceae</taxon>
        <taxon>Campylobacter</taxon>
    </lineage>
</organism>
<name>A0A7M1LI24_9BACT</name>
<gene>
    <name evidence="2" type="ORF">IMC76_04700</name>
</gene>
<dbReference type="EMBL" id="CP063078">
    <property type="protein sequence ID" value="QOQ88090.1"/>
    <property type="molecule type" value="Genomic_DNA"/>
</dbReference>
<dbReference type="RefSeq" id="WP_025801783.1">
    <property type="nucleotide sequence ID" value="NZ_CP053842.1"/>
</dbReference>
<feature type="chain" id="PRO_5029694346" description="DUF3299 domain-containing protein" evidence="1">
    <location>
        <begin position="21"/>
        <end position="144"/>
    </location>
</feature>
<evidence type="ECO:0008006" key="4">
    <source>
        <dbReference type="Google" id="ProtNLM"/>
    </source>
</evidence>
<feature type="signal peptide" evidence="1">
    <location>
        <begin position="1"/>
        <end position="20"/>
    </location>
</feature>
<dbReference type="Proteomes" id="UP000594749">
    <property type="component" value="Chromosome"/>
</dbReference>
<keyword evidence="3" id="KW-1185">Reference proteome</keyword>
<dbReference type="Gene3D" id="2.40.50.870">
    <property type="entry name" value="Protein of unknown function (DUF3299)"/>
    <property type="match status" value="1"/>
</dbReference>